<evidence type="ECO:0000256" key="5">
    <source>
        <dbReference type="ARBA" id="ARBA00022989"/>
    </source>
</evidence>
<dbReference type="InterPro" id="IPR029044">
    <property type="entry name" value="Nucleotide-diphossugar_trans"/>
</dbReference>
<dbReference type="PANTHER" id="PTHR48090:SF1">
    <property type="entry name" value="PROPHAGE BACTOPRENOL GLUCOSYL TRANSFERASE HOMOLOG"/>
    <property type="match status" value="1"/>
</dbReference>
<feature type="transmembrane region" description="Helical" evidence="7">
    <location>
        <begin position="234"/>
        <end position="258"/>
    </location>
</feature>
<dbReference type="InterPro" id="IPR050256">
    <property type="entry name" value="Glycosyltransferase_2"/>
</dbReference>
<evidence type="ECO:0000256" key="7">
    <source>
        <dbReference type="SAM" id="Phobius"/>
    </source>
</evidence>
<evidence type="ECO:0000256" key="3">
    <source>
        <dbReference type="ARBA" id="ARBA00022679"/>
    </source>
</evidence>
<reference evidence="10" key="1">
    <citation type="submission" date="2017-06" db="EMBL/GenBank/DDBJ databases">
        <title>Genome analysis of Fimbriiglobus ruber SP5, the first member of the order Planctomycetales with confirmed chitinolytic capability.</title>
        <authorList>
            <person name="Ravin N.V."/>
            <person name="Rakitin A.L."/>
            <person name="Ivanova A.A."/>
            <person name="Beletsky A.V."/>
            <person name="Kulichevskaya I.S."/>
            <person name="Mardanov A.V."/>
            <person name="Dedysh S.N."/>
        </authorList>
    </citation>
    <scope>NUCLEOTIDE SEQUENCE [LARGE SCALE GENOMIC DNA]</scope>
    <source>
        <strain evidence="10">SP5</strain>
    </source>
</reference>
<dbReference type="Pfam" id="PF00535">
    <property type="entry name" value="Glycos_transf_2"/>
    <property type="match status" value="1"/>
</dbReference>
<dbReference type="CDD" id="cd04187">
    <property type="entry name" value="DPM1_like_bac"/>
    <property type="match status" value="1"/>
</dbReference>
<dbReference type="EMBL" id="NIDE01000001">
    <property type="protein sequence ID" value="OWK46309.1"/>
    <property type="molecule type" value="Genomic_DNA"/>
</dbReference>
<proteinExistence type="predicted"/>
<keyword evidence="10" id="KW-1185">Reference proteome</keyword>
<dbReference type="AlphaFoldDB" id="A0A225EA91"/>
<accession>A0A225EA91</accession>
<sequence>MSSPVLSMVIPVMNEEEVLPQTKATLTSTLDGLGIPYEVVVVDNGSSDNTPLMMADICAADSRWKFVRLSRNFGYQNSITAGMMTARGEAIMVIDSDLQDPPELIAEFVSKWRDGYEVVYGVREKRTGESLIRVWPTMMAMKFITWMSDDVKLPLNSSDFRLISRRVRDAYARLPESTRYVRGLVHWLGFKQIGIPYTRRGRLAGSSKVNWVYLIGFTFNAVFNFSVKPLRLFSFLGLSILFGTGLLMAVYAALFFFADPPRGVTTLLVLLLLNLGILSLGIGILGEYLAKIYIESKRRPLWLVDYTLNLDAAATPVSPADPATESLTVPPEMAVYRIDRPAA</sequence>
<organism evidence="9 10">
    <name type="scientific">Fimbriiglobus ruber</name>
    <dbReference type="NCBI Taxonomy" id="1908690"/>
    <lineage>
        <taxon>Bacteria</taxon>
        <taxon>Pseudomonadati</taxon>
        <taxon>Planctomycetota</taxon>
        <taxon>Planctomycetia</taxon>
        <taxon>Gemmatales</taxon>
        <taxon>Gemmataceae</taxon>
        <taxon>Fimbriiglobus</taxon>
    </lineage>
</organism>
<dbReference type="GO" id="GO:0005886">
    <property type="term" value="C:plasma membrane"/>
    <property type="evidence" value="ECO:0007669"/>
    <property type="project" value="TreeGrafter"/>
</dbReference>
<keyword evidence="4 7" id="KW-0812">Transmembrane</keyword>
<comment type="caution">
    <text evidence="9">The sequence shown here is derived from an EMBL/GenBank/DDBJ whole genome shotgun (WGS) entry which is preliminary data.</text>
</comment>
<keyword evidence="2" id="KW-0328">Glycosyltransferase</keyword>
<gene>
    <name evidence="9" type="ORF">FRUB_00008</name>
</gene>
<dbReference type="RefSeq" id="WP_143392734.1">
    <property type="nucleotide sequence ID" value="NZ_NIDE01000001.1"/>
</dbReference>
<feature type="transmembrane region" description="Helical" evidence="7">
    <location>
        <begin position="209"/>
        <end position="227"/>
    </location>
</feature>
<evidence type="ECO:0000256" key="6">
    <source>
        <dbReference type="ARBA" id="ARBA00023136"/>
    </source>
</evidence>
<evidence type="ECO:0000256" key="2">
    <source>
        <dbReference type="ARBA" id="ARBA00022676"/>
    </source>
</evidence>
<keyword evidence="5 7" id="KW-1133">Transmembrane helix</keyword>
<evidence type="ECO:0000313" key="9">
    <source>
        <dbReference type="EMBL" id="OWK46309.1"/>
    </source>
</evidence>
<feature type="domain" description="Glycosyltransferase 2-like" evidence="8">
    <location>
        <begin position="7"/>
        <end position="167"/>
    </location>
</feature>
<dbReference type="Gene3D" id="3.90.550.10">
    <property type="entry name" value="Spore Coat Polysaccharide Biosynthesis Protein SpsA, Chain A"/>
    <property type="match status" value="1"/>
</dbReference>
<dbReference type="InterPro" id="IPR001173">
    <property type="entry name" value="Glyco_trans_2-like"/>
</dbReference>
<feature type="transmembrane region" description="Helical" evidence="7">
    <location>
        <begin position="264"/>
        <end position="290"/>
    </location>
</feature>
<dbReference type="PANTHER" id="PTHR48090">
    <property type="entry name" value="UNDECAPRENYL-PHOSPHATE 4-DEOXY-4-FORMAMIDO-L-ARABINOSE TRANSFERASE-RELATED"/>
    <property type="match status" value="1"/>
</dbReference>
<keyword evidence="6 7" id="KW-0472">Membrane</keyword>
<dbReference type="OrthoDB" id="9807778at2"/>
<dbReference type="Proteomes" id="UP000214646">
    <property type="component" value="Unassembled WGS sequence"/>
</dbReference>
<evidence type="ECO:0000313" key="10">
    <source>
        <dbReference type="Proteomes" id="UP000214646"/>
    </source>
</evidence>
<dbReference type="SUPFAM" id="SSF53448">
    <property type="entry name" value="Nucleotide-diphospho-sugar transferases"/>
    <property type="match status" value="1"/>
</dbReference>
<protein>
    <submittedName>
        <fullName evidence="9">Glycosyl transferase, family 2</fullName>
    </submittedName>
</protein>
<comment type="subcellular location">
    <subcellularLocation>
        <location evidence="1">Membrane</location>
        <topology evidence="1">Multi-pass membrane protein</topology>
    </subcellularLocation>
</comment>
<keyword evidence="3 9" id="KW-0808">Transferase</keyword>
<evidence type="ECO:0000256" key="4">
    <source>
        <dbReference type="ARBA" id="ARBA00022692"/>
    </source>
</evidence>
<evidence type="ECO:0000259" key="8">
    <source>
        <dbReference type="Pfam" id="PF00535"/>
    </source>
</evidence>
<evidence type="ECO:0000256" key="1">
    <source>
        <dbReference type="ARBA" id="ARBA00004141"/>
    </source>
</evidence>
<name>A0A225EA91_9BACT</name>
<dbReference type="GO" id="GO:0016757">
    <property type="term" value="F:glycosyltransferase activity"/>
    <property type="evidence" value="ECO:0007669"/>
    <property type="project" value="UniProtKB-KW"/>
</dbReference>